<dbReference type="PANTHER" id="PTHR38340">
    <property type="entry name" value="S-LAYER PROTEIN"/>
    <property type="match status" value="1"/>
</dbReference>
<comment type="subcellular location">
    <subcellularLocation>
        <location evidence="1">Membrane</location>
    </subcellularLocation>
    <subcellularLocation>
        <location evidence="2">Secreted</location>
    </subcellularLocation>
</comment>
<evidence type="ECO:0000313" key="12">
    <source>
        <dbReference type="Proteomes" id="UP001172778"/>
    </source>
</evidence>
<dbReference type="Pfam" id="PF06594">
    <property type="entry name" value="HCBP_related"/>
    <property type="match status" value="1"/>
</dbReference>
<dbReference type="PRINTS" id="PR00313">
    <property type="entry name" value="CABNDNGRPT"/>
</dbReference>
<evidence type="ECO:0000256" key="6">
    <source>
        <dbReference type="ARBA" id="ARBA00022837"/>
    </source>
</evidence>
<feature type="compositionally biased region" description="Basic and acidic residues" evidence="9">
    <location>
        <begin position="150"/>
        <end position="160"/>
    </location>
</feature>
<dbReference type="InterPro" id="IPR003995">
    <property type="entry name" value="RTX_toxin_determinant-A"/>
</dbReference>
<dbReference type="Pfam" id="PF00353">
    <property type="entry name" value="HemolysinCabind"/>
    <property type="match status" value="33"/>
</dbReference>
<dbReference type="InterPro" id="IPR011049">
    <property type="entry name" value="Serralysin-like_metalloprot_C"/>
</dbReference>
<proteinExistence type="predicted"/>
<feature type="region of interest" description="Disordered" evidence="9">
    <location>
        <begin position="1850"/>
        <end position="1887"/>
    </location>
</feature>
<feature type="region of interest" description="Disordered" evidence="9">
    <location>
        <begin position="1010"/>
        <end position="1144"/>
    </location>
</feature>
<evidence type="ECO:0000256" key="4">
    <source>
        <dbReference type="ARBA" id="ARBA00022656"/>
    </source>
</evidence>
<gene>
    <name evidence="11" type="ORF">PZA18_23040</name>
</gene>
<feature type="compositionally biased region" description="Polar residues" evidence="9">
    <location>
        <begin position="397"/>
        <end position="408"/>
    </location>
</feature>
<keyword evidence="3" id="KW-0964">Secreted</keyword>
<dbReference type="InterPro" id="IPR010566">
    <property type="entry name" value="Haemolys_ca-bd"/>
</dbReference>
<dbReference type="InterPro" id="IPR001343">
    <property type="entry name" value="Hemolysn_Ca-bd"/>
</dbReference>
<feature type="non-terminal residue" evidence="11">
    <location>
        <position position="1"/>
    </location>
</feature>
<evidence type="ECO:0000256" key="7">
    <source>
        <dbReference type="ARBA" id="ARBA00023026"/>
    </source>
</evidence>
<feature type="region of interest" description="Disordered" evidence="9">
    <location>
        <begin position="1904"/>
        <end position="1964"/>
    </location>
</feature>
<dbReference type="RefSeq" id="WP_284103245.1">
    <property type="nucleotide sequence ID" value="NZ_JARRAF010000066.1"/>
</dbReference>
<feature type="region of interest" description="Disordered" evidence="9">
    <location>
        <begin position="1738"/>
        <end position="1829"/>
    </location>
</feature>
<dbReference type="InterPro" id="IPR018511">
    <property type="entry name" value="Hemolysin-typ_Ca-bd_CS"/>
</dbReference>
<dbReference type="PANTHER" id="PTHR38340:SF1">
    <property type="entry name" value="S-LAYER PROTEIN"/>
    <property type="match status" value="1"/>
</dbReference>
<evidence type="ECO:0000256" key="2">
    <source>
        <dbReference type="ARBA" id="ARBA00004613"/>
    </source>
</evidence>
<feature type="compositionally biased region" description="Acidic residues" evidence="9">
    <location>
        <begin position="161"/>
        <end position="175"/>
    </location>
</feature>
<evidence type="ECO:0000256" key="1">
    <source>
        <dbReference type="ARBA" id="ARBA00004370"/>
    </source>
</evidence>
<keyword evidence="7" id="KW-0843">Virulence</keyword>
<feature type="region of interest" description="Disordered" evidence="9">
    <location>
        <begin position="1368"/>
        <end position="1396"/>
    </location>
</feature>
<evidence type="ECO:0000259" key="10">
    <source>
        <dbReference type="Pfam" id="PF06594"/>
    </source>
</evidence>
<feature type="region of interest" description="Disordered" evidence="9">
    <location>
        <begin position="2109"/>
        <end position="2135"/>
    </location>
</feature>
<evidence type="ECO:0000313" key="11">
    <source>
        <dbReference type="EMBL" id="MDK2126924.1"/>
    </source>
</evidence>
<evidence type="ECO:0000256" key="9">
    <source>
        <dbReference type="SAM" id="MobiDB-lite"/>
    </source>
</evidence>
<keyword evidence="12" id="KW-1185">Reference proteome</keyword>
<feature type="compositionally biased region" description="Low complexity" evidence="9">
    <location>
        <begin position="1918"/>
        <end position="1929"/>
    </location>
</feature>
<organism evidence="11 12">
    <name type="scientific">Parachitinimonas caeni</name>
    <dbReference type="NCBI Taxonomy" id="3031301"/>
    <lineage>
        <taxon>Bacteria</taxon>
        <taxon>Pseudomonadati</taxon>
        <taxon>Pseudomonadota</taxon>
        <taxon>Betaproteobacteria</taxon>
        <taxon>Neisseriales</taxon>
        <taxon>Chitinibacteraceae</taxon>
        <taxon>Parachitinimonas</taxon>
    </lineage>
</organism>
<dbReference type="Proteomes" id="UP001172778">
    <property type="component" value="Unassembled WGS sequence"/>
</dbReference>
<feature type="compositionally biased region" description="Low complexity" evidence="9">
    <location>
        <begin position="1037"/>
        <end position="1085"/>
    </location>
</feature>
<sequence>EWQRIWKEYYNDWKILSTSKNPQTGWRAIGGYSVTGWSFELTDRLQAKYQQTITVPNQAAWDLQPFRINFAEPGLSGYSQLVDAQPIKVNGEDMVEQTIAQGRFLVKPISNTSGQSAATGPWSVSGESNNANQAGIAAWGDEGNDLIEGSDGRDSLHGGADDDELAGLEGDDQLEGDAGNDVLLGGRGNDVLLGGTDNDMLRGQTGNDILDGGDGNDLLVGDIERAEWQSAEQTLEQFLSEMRTYTFDDVLKGGTGHDTLIGADGADSLDGGEGDDFVLGDFSFDATDGNQLVARNYNDTLQGGAGNDTLEGGLGSNQLSGDAGNDLLIIRELKVDAKQWGGNNLLDGGEGNDTLVGQTGHDTLLGGTGTDALLGGAGNDSLEGGDGADLLLGNGGSQTSDSDNDSLSGGQGNDEADGQAGDDLILGGQGNDSLWGGEGNDKLEGDGENDELYGGAGNDVLSGGSGDDNVQGDSGNDTLQGGVGIDMLDGGEGDDVYLVGDMTADTAGATLDAIADKGGRNTLVFGSGSATGTKLKYLGNGGDLLVTRNGQAFVLKNAASSANFNWRFGSAPAAAGSAMDGADAQAVSPALSDPDSAEFNQKQIMNRFYDGMVNQNFNQADKAVNSYGGGVADILSGSTFGDTLEGNDGDDQIDGGMGDDRLLGDAGNDTLKGSLGNDTLHGGGGNDLLQGSDGDDVYLIELADTLINSTVVVEDSQGSNRLAFGAGIKLDDVTLIPDARNLKLQVGGAVIVLAQGILGGAIDTFSFADGRSLSLSEFKQLVKVGSVRPIGTAGPDELRGDVGDDTLDGAAGNDKLYGFEGKDLLIGGQGNDLLDGGQADDTLQGGAGNDEIYAGDGTNWVEGGTGDDFISASSRSAGTTGQVIAKFGLGDGHDSLFLNPQAGPNNARIVFGTGIRPSDVTLQRNGNALLFMLPGGQDIVEVADFFAVAGVSPVERVEFTDGGTWSVSDLANQLANLLKTDGNDTIDGLTTADLIRGGLGRDYIHGGAGNDSLFGDEDDDQLFGDNDDDQLNGGTGNDILQGGLGQDTLLGGAGQDNLQGGDGNDSLSGDSDQDTLNGGAGADLLDGGDGNDLLSAEDGNDWLSGGSGADKLSGDQGNDTLLGGADNDTLQGGDGDDNLDGGAGIDILDGGDGNDQIVWGDAAEAIRGGSGNDSYVQAATGGSLRLEYTDTIGFDTLKLHTSIKPADVALARNGADLVLMVGGQPLAHLSGYFALNPQTESQVDQIQFNDGTVWQAADLASKARSLLTGDDKIDLSTSLNRDDRQVYGGLGSDTLTAESNPVVKDQPAYGHADKLFGEDGNDLLDGGSGNDSLYGGVGNDTLLGGADTIPAGNATAFQTWSGNDVLDGGEGNDVLAGQGGDDTLQGGEGSDVLWGGSQGSWDAGNDLLDGGAGDDTIYAWGTGNDTIIAGTGVDELMVSNSSGTGNPVTTLRFAQGDDAIVAGKMTQIKLNGSCVFEFGTGIQPQDLILETKAGGGFLLAYSKTDVIEIRDNAANASLSFRFADGRSLSYAELLASSAGKVPVGIVTGTSGNDRLQINNQTGGHLQGLAGQDTLTGSAAADTLDGGAGNDSLIGGAGSDTYRFNLGDNWDFITDDTSNGARNVASFGAGIAVTDLKVSLSGSDLIVQYGTGGDGIQITNGEAGAISEFRFADGTVRTLSELLAGMGKQLQGTAGADTLAGGVGDDQIYGAAGNDSLLGHGGNDILIGGIGNDSLDGGAGDDALDGNEGADRLLGGDGNDQLVGNTGNDSLDGGDGRDGLEGGDGKDTLSGGNGNDVLRGDDEGSDLGDADLLNGGEGNDDLFGGMGNDTLKGDAGDDNLLGGDGDDLLLGGDGNDALEGEAGNDTLQAGLGDGWMSGGDGNDQLLGGTGMNVMAGGMGNDLLDGGENNDGLTGDDGLDTLLGGAGNDDLSGGADADSLEGGSDNDNLNGDAGDDTLNGGQGVDSLQGGEGNDVYLFNLGDDATQQVDQGDGTLTTTWTTLWDNAGSNEIRFGAGIRVQDIKFQTNPDNGSIWLNYSATDKVELIKDPDLGASTISTYRFATGESFTHAEMLAIAQGGPIPQRSIDGTAGNDKLIGTAKGELMRGLAGNDTLEGAAGNDTLDGGTGNDSLSGGDGDDSYLVDSAGDVIVEAVNQGTDHVQASVSFTLGNNLENLTLQGTANLTATGNALANQLVGNGGNNVLDGKSGADTLKGGAGNDTYVVDNAGDSIIELAGEGNDLVQASVSYTLAAELENLTLTGTGAINATGNDLGNVLIGNAGANSLSGNAGNDTLDGGAGVDSLAGGIGNDTYIVDNASDKITESANSGTDTVLASVNWTLGSDLENLTLTGGSALNGTGNAAANLMVGNTGANSLNGAAGNDTLDGAAGNDTLTGGSGNDTYRMAIGYGVDTIIENDSVTGNQDIIEFAGGITASQVTFKKVNNHLEVQLKGTTDKLVIQNWYGGSQYRVERFKFSDGTTLSDVDAQARAAGSGEMISDAAPSVSVSETCPAQWQDESSLALQTELLISAMAGFNPQDAGQSGTLLNYQDQTMSQIAASW</sequence>
<evidence type="ECO:0000256" key="8">
    <source>
        <dbReference type="ARBA" id="ARBA00023136"/>
    </source>
</evidence>
<keyword evidence="6" id="KW-0106">Calcium</keyword>
<reference evidence="11" key="1">
    <citation type="submission" date="2023-03" db="EMBL/GenBank/DDBJ databases">
        <title>Chitinimonas shenzhenensis gen. nov., sp. nov., a novel member of family Burkholderiaceae isolated from activated sludge collected in Shen Zhen, China.</title>
        <authorList>
            <person name="Wang X."/>
        </authorList>
    </citation>
    <scope>NUCLEOTIDE SEQUENCE</scope>
    <source>
        <strain evidence="11">DQS-5</strain>
    </source>
</reference>
<name>A0ABT7E4D4_9NEIS</name>
<dbReference type="Gene3D" id="2.150.10.10">
    <property type="entry name" value="Serralysin-like metalloprotease, C-terminal"/>
    <property type="match status" value="23"/>
</dbReference>
<feature type="region of interest" description="Disordered" evidence="9">
    <location>
        <begin position="376"/>
        <end position="473"/>
    </location>
</feature>
<keyword evidence="8" id="KW-0472">Membrane</keyword>
<feature type="compositionally biased region" description="Low complexity" evidence="9">
    <location>
        <begin position="1940"/>
        <end position="1957"/>
    </location>
</feature>
<evidence type="ECO:0000256" key="5">
    <source>
        <dbReference type="ARBA" id="ARBA00022737"/>
    </source>
</evidence>
<accession>A0ABT7E4D4</accession>
<feature type="compositionally biased region" description="Low complexity" evidence="9">
    <location>
        <begin position="2113"/>
        <end position="2130"/>
    </location>
</feature>
<dbReference type="SUPFAM" id="SSF51120">
    <property type="entry name" value="beta-Roll"/>
    <property type="match status" value="17"/>
</dbReference>
<evidence type="ECO:0000256" key="3">
    <source>
        <dbReference type="ARBA" id="ARBA00022525"/>
    </source>
</evidence>
<dbReference type="InterPro" id="IPR050557">
    <property type="entry name" value="RTX_toxin/Mannuronan_C5-epim"/>
</dbReference>
<keyword evidence="5" id="KW-0677">Repeat</keyword>
<feature type="compositionally biased region" description="Basic and acidic residues" evidence="9">
    <location>
        <begin position="1773"/>
        <end position="1786"/>
    </location>
</feature>
<keyword evidence="4" id="KW-0800">Toxin</keyword>
<feature type="compositionally biased region" description="Gly residues" evidence="9">
    <location>
        <begin position="1870"/>
        <end position="1880"/>
    </location>
</feature>
<feature type="region of interest" description="Disordered" evidence="9">
    <location>
        <begin position="141"/>
        <end position="181"/>
    </location>
</feature>
<comment type="caution">
    <text evidence="11">The sequence shown here is derived from an EMBL/GenBank/DDBJ whole genome shotgun (WGS) entry which is preliminary data.</text>
</comment>
<dbReference type="EMBL" id="JARRAF010000066">
    <property type="protein sequence ID" value="MDK2126924.1"/>
    <property type="molecule type" value="Genomic_DNA"/>
</dbReference>
<protein>
    <submittedName>
        <fullName evidence="11">Calcium-binding protein</fullName>
    </submittedName>
</protein>
<feature type="compositionally biased region" description="Acidic residues" evidence="9">
    <location>
        <begin position="1014"/>
        <end position="1030"/>
    </location>
</feature>
<feature type="domain" description="Haemolysin-type calcium binding-related" evidence="10">
    <location>
        <begin position="2442"/>
        <end position="2480"/>
    </location>
</feature>
<dbReference type="PRINTS" id="PR01488">
    <property type="entry name" value="RTXTOXINA"/>
</dbReference>
<dbReference type="PROSITE" id="PS00330">
    <property type="entry name" value="HEMOLYSIN_CALCIUM"/>
    <property type="match status" value="26"/>
</dbReference>